<dbReference type="InterPro" id="IPR041569">
    <property type="entry name" value="AAA_lid_3"/>
</dbReference>
<dbReference type="PANTHER" id="PTHR43655">
    <property type="entry name" value="ATP-DEPENDENT PROTEASE"/>
    <property type="match status" value="1"/>
</dbReference>
<dbReference type="GO" id="GO:0016887">
    <property type="term" value="F:ATP hydrolysis activity"/>
    <property type="evidence" value="ECO:0007669"/>
    <property type="project" value="InterPro"/>
</dbReference>
<evidence type="ECO:0000256" key="16">
    <source>
        <dbReference type="SAM" id="MobiDB-lite"/>
    </source>
</evidence>
<dbReference type="NCBIfam" id="TIGR01241">
    <property type="entry name" value="FtsH_fam"/>
    <property type="match status" value="1"/>
</dbReference>
<evidence type="ECO:0000256" key="6">
    <source>
        <dbReference type="ARBA" id="ARBA00022692"/>
    </source>
</evidence>
<dbReference type="EMBL" id="CATQJL010000112">
    <property type="protein sequence ID" value="CAJ0595064.1"/>
    <property type="molecule type" value="Genomic_DNA"/>
</dbReference>
<dbReference type="Gene3D" id="1.20.58.760">
    <property type="entry name" value="Peptidase M41"/>
    <property type="match status" value="1"/>
</dbReference>
<dbReference type="InterPro" id="IPR050928">
    <property type="entry name" value="ATP-dep_Zn_Metalloprotease"/>
</dbReference>
<feature type="compositionally biased region" description="Basic and acidic residues" evidence="16">
    <location>
        <begin position="90"/>
        <end position="118"/>
    </location>
</feature>
<evidence type="ECO:0000259" key="17">
    <source>
        <dbReference type="SMART" id="SM00382"/>
    </source>
</evidence>
<evidence type="ECO:0000256" key="9">
    <source>
        <dbReference type="ARBA" id="ARBA00022801"/>
    </source>
</evidence>
<dbReference type="CDD" id="cd19501">
    <property type="entry name" value="RecA-like_FtsH"/>
    <property type="match status" value="1"/>
</dbReference>
<feature type="region of interest" description="Disordered" evidence="16">
    <location>
        <begin position="90"/>
        <end position="132"/>
    </location>
</feature>
<dbReference type="Proteomes" id="UP001176961">
    <property type="component" value="Unassembled WGS sequence"/>
</dbReference>
<proteinExistence type="inferred from homology"/>
<evidence type="ECO:0000313" key="18">
    <source>
        <dbReference type="EMBL" id="CAJ0595064.1"/>
    </source>
</evidence>
<comment type="caution">
    <text evidence="18">The sequence shown here is derived from an EMBL/GenBank/DDBJ whole genome shotgun (WGS) entry which is preliminary data.</text>
</comment>
<dbReference type="GO" id="GO:0034982">
    <property type="term" value="P:mitochondrial protein processing"/>
    <property type="evidence" value="ECO:0007669"/>
    <property type="project" value="TreeGrafter"/>
</dbReference>
<keyword evidence="8" id="KW-0547">Nucleotide-binding</keyword>
<keyword evidence="5" id="KW-0645">Protease</keyword>
<evidence type="ECO:0000256" key="14">
    <source>
        <dbReference type="ARBA" id="ARBA00023128"/>
    </source>
</evidence>
<keyword evidence="12" id="KW-1133">Transmembrane helix</keyword>
<keyword evidence="7" id="KW-0479">Metal-binding</keyword>
<feature type="compositionally biased region" description="Basic and acidic residues" evidence="16">
    <location>
        <begin position="775"/>
        <end position="794"/>
    </location>
</feature>
<dbReference type="SUPFAM" id="SSF52540">
    <property type="entry name" value="P-loop containing nucleoside triphosphate hydrolases"/>
    <property type="match status" value="1"/>
</dbReference>
<dbReference type="InterPro" id="IPR003959">
    <property type="entry name" value="ATPase_AAA_core"/>
</dbReference>
<dbReference type="InterPro" id="IPR037219">
    <property type="entry name" value="Peptidase_M41-like"/>
</dbReference>
<dbReference type="InterPro" id="IPR000642">
    <property type="entry name" value="Peptidase_M41"/>
</dbReference>
<dbReference type="HAMAP" id="MF_01458">
    <property type="entry name" value="FtsH"/>
    <property type="match status" value="1"/>
</dbReference>
<reference evidence="18" key="1">
    <citation type="submission" date="2023-07" db="EMBL/GenBank/DDBJ databases">
        <authorList>
            <consortium name="CYATHOMIX"/>
        </authorList>
    </citation>
    <scope>NUCLEOTIDE SEQUENCE</scope>
    <source>
        <strain evidence="18">N/A</strain>
    </source>
</reference>
<evidence type="ECO:0000256" key="10">
    <source>
        <dbReference type="ARBA" id="ARBA00022833"/>
    </source>
</evidence>
<protein>
    <recommendedName>
        <fullName evidence="17">AAA+ ATPase domain-containing protein</fullName>
    </recommendedName>
</protein>
<evidence type="ECO:0000256" key="3">
    <source>
        <dbReference type="ARBA" id="ARBA00010044"/>
    </source>
</evidence>
<comment type="subcellular location">
    <subcellularLocation>
        <location evidence="2">Mitochondrion membrane</location>
        <topology evidence="2">Multi-pass membrane protein</topology>
    </subcellularLocation>
</comment>
<dbReference type="FunFam" id="1.20.58.760:FF:000003">
    <property type="entry name" value="AFG3-like AAA ATPase 2"/>
    <property type="match status" value="1"/>
</dbReference>
<evidence type="ECO:0000256" key="15">
    <source>
        <dbReference type="ARBA" id="ARBA00023136"/>
    </source>
</evidence>
<evidence type="ECO:0000256" key="11">
    <source>
        <dbReference type="ARBA" id="ARBA00022840"/>
    </source>
</evidence>
<keyword evidence="10" id="KW-0862">Zinc</keyword>
<dbReference type="Gene3D" id="3.40.50.300">
    <property type="entry name" value="P-loop containing nucleotide triphosphate hydrolases"/>
    <property type="match status" value="1"/>
</dbReference>
<gene>
    <name evidence="18" type="ORF">CYNAS_LOCUS7047</name>
</gene>
<dbReference type="GO" id="GO:0008270">
    <property type="term" value="F:zinc ion binding"/>
    <property type="evidence" value="ECO:0007669"/>
    <property type="project" value="InterPro"/>
</dbReference>
<dbReference type="PROSITE" id="PS00674">
    <property type="entry name" value="AAA"/>
    <property type="match status" value="1"/>
</dbReference>
<keyword evidence="14" id="KW-0496">Mitochondrion</keyword>
<dbReference type="Pfam" id="PF00004">
    <property type="entry name" value="AAA"/>
    <property type="match status" value="1"/>
</dbReference>
<evidence type="ECO:0000256" key="4">
    <source>
        <dbReference type="ARBA" id="ARBA00010550"/>
    </source>
</evidence>
<evidence type="ECO:0000256" key="2">
    <source>
        <dbReference type="ARBA" id="ARBA00004225"/>
    </source>
</evidence>
<dbReference type="InterPro" id="IPR003960">
    <property type="entry name" value="ATPase_AAA_CS"/>
</dbReference>
<evidence type="ECO:0000256" key="12">
    <source>
        <dbReference type="ARBA" id="ARBA00022989"/>
    </source>
</evidence>
<dbReference type="FunFam" id="3.40.50.300:FF:000001">
    <property type="entry name" value="ATP-dependent zinc metalloprotease FtsH"/>
    <property type="match status" value="1"/>
</dbReference>
<dbReference type="GO" id="GO:0005745">
    <property type="term" value="C:m-AAA complex"/>
    <property type="evidence" value="ECO:0007669"/>
    <property type="project" value="TreeGrafter"/>
</dbReference>
<evidence type="ECO:0000256" key="8">
    <source>
        <dbReference type="ARBA" id="ARBA00022741"/>
    </source>
</evidence>
<dbReference type="Pfam" id="PF06480">
    <property type="entry name" value="FtsH_ext"/>
    <property type="match status" value="1"/>
</dbReference>
<keyword evidence="6" id="KW-0812">Transmembrane</keyword>
<dbReference type="InterPro" id="IPR003593">
    <property type="entry name" value="AAA+_ATPase"/>
</dbReference>
<dbReference type="InterPro" id="IPR027417">
    <property type="entry name" value="P-loop_NTPase"/>
</dbReference>
<accession>A0AA36GN45</accession>
<comment type="similarity">
    <text evidence="4">In the N-terminal section; belongs to the AAA ATPase family.</text>
</comment>
<evidence type="ECO:0000256" key="1">
    <source>
        <dbReference type="ARBA" id="ARBA00001947"/>
    </source>
</evidence>
<dbReference type="GO" id="GO:0005524">
    <property type="term" value="F:ATP binding"/>
    <property type="evidence" value="ECO:0007669"/>
    <property type="project" value="UniProtKB-KW"/>
</dbReference>
<evidence type="ECO:0000313" key="19">
    <source>
        <dbReference type="Proteomes" id="UP001176961"/>
    </source>
</evidence>
<dbReference type="Gene3D" id="1.10.8.60">
    <property type="match status" value="1"/>
</dbReference>
<keyword evidence="13" id="KW-0482">Metalloprotease</keyword>
<sequence length="794" mass="88066">MLRICLNGGNYRDFLKNGANYVIRLRKISSTTSSLVSCSSSSDKNSNLLSTKEVARLLRKDAAFEQKFLERVRETISWFATPKGFKKFFEPEDTKSDKKEEKSSDSSEEKPKSSDSKKSSKGSSKGPSSNPLDQFPGSWQQIAVSIGLIFALYLFMDYQSYREISWKEFFHEFLEPGIVDRLEVVDKRWVRIVSSAKSTGQTCYFNIGSVDSFERSLAAAQAHLGYDADKQIPVLYKSEFDFKREIPNIISIAFPLLFGYYIYRMLKGGGAGGATRAGGGGGLGGMFGGFGQSTARIINKEDIKVAFKDVAGCEEAKIEIMEFVNFLKNPQQYKDLGAKIPKGAILTGPPGTGKTLLAKATAGEANVPFITVSGSEFLEMFVGVGPARVRDMFAMARKNSPCILFIDEIDAVGRKRGGRGGMGGHSEQENTLNQLLVEMDGFSTEESSVIVIAATNRVDILDPALLRPGRFDRQIYVPVPDIKGRASIFRVHLAPLKTSLDKFKLSRKLAAHTPGFSGADISNVCNEAALIAARDASEEITQKNFEQAIERVVAGMEKKSQVLQPEEKKTVAYHEAGHAVAGWFLEYADPLLKVSIIPRGKGLGYAQYLPKEQYLYSKEQLSDRMCMTLGGRVSEEIFFGRITTGAQDDLQKVTQMAYAQVVKYGMSTKVGPLSFDTGQPGDMVFDKPYSEATAQIIDQEVRDMINTALTRTRELLLSKREDIEKVAQRLLERENLAREDMVELLGKRPFAEKQTYEEMVSGTGGLDEDTQLPKGLKDWNKERNEEPQPQPADK</sequence>
<keyword evidence="11" id="KW-0067">ATP-binding</keyword>
<comment type="similarity">
    <text evidence="3">In the C-terminal section; belongs to the peptidase M41 family.</text>
</comment>
<dbReference type="InterPro" id="IPR005936">
    <property type="entry name" value="FtsH"/>
</dbReference>
<keyword evidence="19" id="KW-1185">Reference proteome</keyword>
<dbReference type="FunFam" id="1.10.8.60:FF:000019">
    <property type="entry name" value="AFG3-like AAA ATPase 2"/>
    <property type="match status" value="1"/>
</dbReference>
<keyword evidence="15" id="KW-0472">Membrane</keyword>
<dbReference type="Pfam" id="PF17862">
    <property type="entry name" value="AAA_lid_3"/>
    <property type="match status" value="1"/>
</dbReference>
<feature type="domain" description="AAA+ ATPase" evidence="17">
    <location>
        <begin position="340"/>
        <end position="481"/>
    </location>
</feature>
<dbReference type="PANTHER" id="PTHR43655:SF2">
    <property type="entry name" value="AFG3 LIKE MATRIX AAA PEPTIDASE SUBUNIT 2, ISOFORM A"/>
    <property type="match status" value="1"/>
</dbReference>
<dbReference type="Gene3D" id="3.40.1690.20">
    <property type="match status" value="1"/>
</dbReference>
<dbReference type="GO" id="GO:0004222">
    <property type="term" value="F:metalloendopeptidase activity"/>
    <property type="evidence" value="ECO:0007669"/>
    <property type="project" value="InterPro"/>
</dbReference>
<dbReference type="SUPFAM" id="SSF140990">
    <property type="entry name" value="FtsH protease domain-like"/>
    <property type="match status" value="1"/>
</dbReference>
<evidence type="ECO:0000256" key="13">
    <source>
        <dbReference type="ARBA" id="ARBA00023049"/>
    </source>
</evidence>
<evidence type="ECO:0000256" key="7">
    <source>
        <dbReference type="ARBA" id="ARBA00022723"/>
    </source>
</evidence>
<dbReference type="GO" id="GO:0004176">
    <property type="term" value="F:ATP-dependent peptidase activity"/>
    <property type="evidence" value="ECO:0007669"/>
    <property type="project" value="InterPro"/>
</dbReference>
<dbReference type="SMART" id="SM00382">
    <property type="entry name" value="AAA"/>
    <property type="match status" value="1"/>
</dbReference>
<dbReference type="InterPro" id="IPR011546">
    <property type="entry name" value="Pept_M41_FtsH_extracell"/>
</dbReference>
<comment type="cofactor">
    <cofactor evidence="1">
        <name>Zn(2+)</name>
        <dbReference type="ChEBI" id="CHEBI:29105"/>
    </cofactor>
</comment>
<feature type="region of interest" description="Disordered" evidence="16">
    <location>
        <begin position="753"/>
        <end position="794"/>
    </location>
</feature>
<name>A0AA36GN45_CYLNA</name>
<evidence type="ECO:0000256" key="5">
    <source>
        <dbReference type="ARBA" id="ARBA00022670"/>
    </source>
</evidence>
<dbReference type="AlphaFoldDB" id="A0AA36GN45"/>
<organism evidence="18 19">
    <name type="scientific">Cylicocyclus nassatus</name>
    <name type="common">Nematode worm</name>
    <dbReference type="NCBI Taxonomy" id="53992"/>
    <lineage>
        <taxon>Eukaryota</taxon>
        <taxon>Metazoa</taxon>
        <taxon>Ecdysozoa</taxon>
        <taxon>Nematoda</taxon>
        <taxon>Chromadorea</taxon>
        <taxon>Rhabditida</taxon>
        <taxon>Rhabditina</taxon>
        <taxon>Rhabditomorpha</taxon>
        <taxon>Strongyloidea</taxon>
        <taxon>Strongylidae</taxon>
        <taxon>Cylicocyclus</taxon>
    </lineage>
</organism>
<dbReference type="Pfam" id="PF01434">
    <property type="entry name" value="Peptidase_M41"/>
    <property type="match status" value="1"/>
</dbReference>
<keyword evidence="9" id="KW-0378">Hydrolase</keyword>